<accession>A0AAW2ZA17</accession>
<dbReference type="InterPro" id="IPR002018">
    <property type="entry name" value="CarbesteraseB"/>
</dbReference>
<protein>
    <recommendedName>
        <fullName evidence="1">Carboxylesterase type B domain-containing protein</fullName>
    </recommendedName>
</protein>
<dbReference type="Proteomes" id="UP001431209">
    <property type="component" value="Unassembled WGS sequence"/>
</dbReference>
<evidence type="ECO:0000313" key="2">
    <source>
        <dbReference type="EMBL" id="KAL0486094.1"/>
    </source>
</evidence>
<keyword evidence="3" id="KW-1185">Reference proteome</keyword>
<proteinExistence type="predicted"/>
<dbReference type="PANTHER" id="PTHR43142:SF5">
    <property type="entry name" value="CARBOXYLIC ESTER HYDROLASE"/>
    <property type="match status" value="1"/>
</dbReference>
<dbReference type="EMBL" id="JAOPGA020001201">
    <property type="protein sequence ID" value="KAL0486094.1"/>
    <property type="molecule type" value="Genomic_DNA"/>
</dbReference>
<evidence type="ECO:0000313" key="3">
    <source>
        <dbReference type="Proteomes" id="UP001431209"/>
    </source>
</evidence>
<evidence type="ECO:0000259" key="1">
    <source>
        <dbReference type="Pfam" id="PF00135"/>
    </source>
</evidence>
<dbReference type="SUPFAM" id="SSF53474">
    <property type="entry name" value="alpha/beta-Hydrolases"/>
    <property type="match status" value="1"/>
</dbReference>
<organism evidence="2 3">
    <name type="scientific">Acrasis kona</name>
    <dbReference type="NCBI Taxonomy" id="1008807"/>
    <lineage>
        <taxon>Eukaryota</taxon>
        <taxon>Discoba</taxon>
        <taxon>Heterolobosea</taxon>
        <taxon>Tetramitia</taxon>
        <taxon>Eutetramitia</taxon>
        <taxon>Acrasidae</taxon>
        <taxon>Acrasis</taxon>
    </lineage>
</organism>
<dbReference type="Pfam" id="PF00135">
    <property type="entry name" value="COesterase"/>
    <property type="match status" value="1"/>
</dbReference>
<gene>
    <name evidence="2" type="ORF">AKO1_001782</name>
</gene>
<comment type="caution">
    <text evidence="2">The sequence shown here is derived from an EMBL/GenBank/DDBJ whole genome shotgun (WGS) entry which is preliminary data.</text>
</comment>
<dbReference type="Gene3D" id="3.40.50.1820">
    <property type="entry name" value="alpha/beta hydrolase"/>
    <property type="match status" value="1"/>
</dbReference>
<feature type="domain" description="Carboxylesterase type B" evidence="1">
    <location>
        <begin position="12"/>
        <end position="452"/>
    </location>
</feature>
<dbReference type="InterPro" id="IPR029058">
    <property type="entry name" value="AB_hydrolase_fold"/>
</dbReference>
<dbReference type="PANTHER" id="PTHR43142">
    <property type="entry name" value="CARBOXYLIC ESTER HYDROLASE"/>
    <property type="match status" value="1"/>
</dbReference>
<reference evidence="2 3" key="1">
    <citation type="submission" date="2024-03" db="EMBL/GenBank/DDBJ databases">
        <title>The Acrasis kona genome and developmental transcriptomes reveal deep origins of eukaryotic multicellular pathways.</title>
        <authorList>
            <person name="Sheikh S."/>
            <person name="Fu C.-J."/>
            <person name="Brown M.W."/>
            <person name="Baldauf S.L."/>
        </authorList>
    </citation>
    <scope>NUCLEOTIDE SEQUENCE [LARGE SCALE GENOMIC DNA]</scope>
    <source>
        <strain evidence="2 3">ATCC MYA-3509</strain>
    </source>
</reference>
<dbReference type="AlphaFoldDB" id="A0AAW2ZA17"/>
<sequence>MSSIIHHHPLLGDIKGVLVHEELIQYRSIRYAFIPKRFARSKLFKDTNIELDATEVGPSSIQPFDSPKTDADMNQLPINNENQIQSEDCLRVTITSPTKIAQNLPVVVFLHGGAFFVGSGERTCYSPINFCLEAIKMKKPLVFVSMNYRLGSLGFLHSPNLPEVMPPNNALHDQLRCFEWIKENISGFGGDFTNVTAIGQSAGAESLALHNLSGTNVSLYRRSIILSGSPVCMPSKTPDQHQENFIKQAQKIGIVTHGKTTTSIADELMNVDVDKIRKVEVVGAPCSSSEVIPYEQPTIKMISTEMPSQVSWLESQIVSTCTYDGGISHNIISSNKKRSGHAKSFIKLARGKLKHPDVILGMYNLNENVEDKVALMRICQLESDVGFFGAAHGYINGTFKKTKSYFQIFDLKNPFEGHLPTNKYATHTFDIVALLGGCQKQLEDAKEFESSIRAVTEWRRKIINYICSGEAPCQEFEMNSALLVDSTGANSITKEMYAGANTRFGELLEYVEMEGERGFDVLWFDVFRPWLDEVEE</sequence>
<name>A0AAW2ZA17_9EUKA</name>